<feature type="compositionally biased region" description="Low complexity" evidence="1">
    <location>
        <begin position="21"/>
        <end position="30"/>
    </location>
</feature>
<dbReference type="Proteomes" id="UP001530315">
    <property type="component" value="Unassembled WGS sequence"/>
</dbReference>
<reference evidence="3 4" key="1">
    <citation type="submission" date="2024-10" db="EMBL/GenBank/DDBJ databases">
        <title>Updated reference genomes for cyclostephanoid diatoms.</title>
        <authorList>
            <person name="Roberts W.R."/>
            <person name="Alverson A.J."/>
        </authorList>
    </citation>
    <scope>NUCLEOTIDE SEQUENCE [LARGE SCALE GENOMIC DNA]</scope>
    <source>
        <strain evidence="3 4">AJA276-08</strain>
    </source>
</reference>
<comment type="caution">
    <text evidence="3">The sequence shown here is derived from an EMBL/GenBank/DDBJ whole genome shotgun (WGS) entry which is preliminary data.</text>
</comment>
<feature type="region of interest" description="Disordered" evidence="1">
    <location>
        <begin position="1"/>
        <end position="42"/>
    </location>
</feature>
<keyword evidence="2" id="KW-0812">Transmembrane</keyword>
<sequence>MFTARDETTAAAGGGGELRSRGSFSSRNFNPQFGDDGTPGGSCGEKTGWQRLKALRLGVLCKRKACVLGIVAFLILATMGIAIPLENVNIKIVSVGCEI</sequence>
<evidence type="ECO:0000313" key="3">
    <source>
        <dbReference type="EMBL" id="KAL3782410.1"/>
    </source>
</evidence>
<evidence type="ECO:0000313" key="4">
    <source>
        <dbReference type="Proteomes" id="UP001530315"/>
    </source>
</evidence>
<evidence type="ECO:0000256" key="2">
    <source>
        <dbReference type="SAM" id="Phobius"/>
    </source>
</evidence>
<keyword evidence="4" id="KW-1185">Reference proteome</keyword>
<name>A0ABD3P2P0_9STRA</name>
<dbReference type="EMBL" id="JALLAZ020001018">
    <property type="protein sequence ID" value="KAL3782410.1"/>
    <property type="molecule type" value="Genomic_DNA"/>
</dbReference>
<keyword evidence="2" id="KW-1133">Transmembrane helix</keyword>
<proteinExistence type="predicted"/>
<organism evidence="3 4">
    <name type="scientific">Stephanodiscus triporus</name>
    <dbReference type="NCBI Taxonomy" id="2934178"/>
    <lineage>
        <taxon>Eukaryota</taxon>
        <taxon>Sar</taxon>
        <taxon>Stramenopiles</taxon>
        <taxon>Ochrophyta</taxon>
        <taxon>Bacillariophyta</taxon>
        <taxon>Coscinodiscophyceae</taxon>
        <taxon>Thalassiosirophycidae</taxon>
        <taxon>Stephanodiscales</taxon>
        <taxon>Stephanodiscaceae</taxon>
        <taxon>Stephanodiscus</taxon>
    </lineage>
</organism>
<accession>A0ABD3P2P0</accession>
<evidence type="ECO:0000256" key="1">
    <source>
        <dbReference type="SAM" id="MobiDB-lite"/>
    </source>
</evidence>
<feature type="transmembrane region" description="Helical" evidence="2">
    <location>
        <begin position="65"/>
        <end position="85"/>
    </location>
</feature>
<protein>
    <submittedName>
        <fullName evidence="3">Uncharacterized protein</fullName>
    </submittedName>
</protein>
<keyword evidence="2" id="KW-0472">Membrane</keyword>
<gene>
    <name evidence="3" type="ORF">ACHAW5_010254</name>
</gene>
<dbReference type="AlphaFoldDB" id="A0ABD3P2P0"/>